<dbReference type="AlphaFoldDB" id="A0A0F9CH83"/>
<evidence type="ECO:0000313" key="1">
    <source>
        <dbReference type="EMBL" id="KKL48678.1"/>
    </source>
</evidence>
<reference evidence="1" key="1">
    <citation type="journal article" date="2015" name="Nature">
        <title>Complex archaea that bridge the gap between prokaryotes and eukaryotes.</title>
        <authorList>
            <person name="Spang A."/>
            <person name="Saw J.H."/>
            <person name="Jorgensen S.L."/>
            <person name="Zaremba-Niedzwiedzka K."/>
            <person name="Martijn J."/>
            <person name="Lind A.E."/>
            <person name="van Eijk R."/>
            <person name="Schleper C."/>
            <person name="Guy L."/>
            <person name="Ettema T.J."/>
        </authorList>
    </citation>
    <scope>NUCLEOTIDE SEQUENCE</scope>
</reference>
<protein>
    <submittedName>
        <fullName evidence="1">Uncharacterized protein</fullName>
    </submittedName>
</protein>
<name>A0A0F9CH83_9ZZZZ</name>
<proteinExistence type="predicted"/>
<organism evidence="1">
    <name type="scientific">marine sediment metagenome</name>
    <dbReference type="NCBI Taxonomy" id="412755"/>
    <lineage>
        <taxon>unclassified sequences</taxon>
        <taxon>metagenomes</taxon>
        <taxon>ecological metagenomes</taxon>
    </lineage>
</organism>
<gene>
    <name evidence="1" type="ORF">LCGC14_2323100</name>
</gene>
<dbReference type="EMBL" id="LAZR01033233">
    <property type="protein sequence ID" value="KKL48678.1"/>
    <property type="molecule type" value="Genomic_DNA"/>
</dbReference>
<sequence>MKQKEISRRWYQKLKTDPVRYGLFIEKNTKRGVETKRKRRTEYMRDKACSFCGRNDRLHLHHTDPATKTAHTSHIWGWRESRRLAEIAKCIILCTNCHAQLHGDIKRKNTPIVHGGLRTYKHKGCRCWLCRGVNRLHLRYYEKHKKCLPTHISEYVFNLSNLMVANGHS</sequence>
<comment type="caution">
    <text evidence="1">The sequence shown here is derived from an EMBL/GenBank/DDBJ whole genome shotgun (WGS) entry which is preliminary data.</text>
</comment>
<accession>A0A0F9CH83</accession>